<evidence type="ECO:0000256" key="2">
    <source>
        <dbReference type="SAM" id="Phobius"/>
    </source>
</evidence>
<feature type="transmembrane region" description="Helical" evidence="2">
    <location>
        <begin position="118"/>
        <end position="141"/>
    </location>
</feature>
<feature type="transmembrane region" description="Helical" evidence="2">
    <location>
        <begin position="302"/>
        <end position="319"/>
    </location>
</feature>
<comment type="similarity">
    <text evidence="1">Belongs to the sodium:galactoside symporter (TC 2.A.2) family.</text>
</comment>
<dbReference type="Gene3D" id="1.20.1250.20">
    <property type="entry name" value="MFS general substrate transporter like domains"/>
    <property type="match status" value="2"/>
</dbReference>
<dbReference type="EMBL" id="LQZT01000003">
    <property type="protein sequence ID" value="OCW58881.1"/>
    <property type="molecule type" value="Genomic_DNA"/>
</dbReference>
<evidence type="ECO:0000313" key="4">
    <source>
        <dbReference type="Proteomes" id="UP000094795"/>
    </source>
</evidence>
<feature type="transmembrane region" description="Helical" evidence="2">
    <location>
        <begin position="23"/>
        <end position="42"/>
    </location>
</feature>
<feature type="transmembrane region" description="Helical" evidence="2">
    <location>
        <begin position="240"/>
        <end position="263"/>
    </location>
</feature>
<protein>
    <submittedName>
        <fullName evidence="3">MFS transporter</fullName>
    </submittedName>
</protein>
<comment type="caution">
    <text evidence="3">The sequence shown here is derived from an EMBL/GenBank/DDBJ whole genome shotgun (WGS) entry which is preliminary data.</text>
</comment>
<dbReference type="InterPro" id="IPR039672">
    <property type="entry name" value="MFS_2"/>
</dbReference>
<dbReference type="GO" id="GO:0005886">
    <property type="term" value="C:plasma membrane"/>
    <property type="evidence" value="ECO:0007669"/>
    <property type="project" value="TreeGrafter"/>
</dbReference>
<dbReference type="STRING" id="1480615.AWJ14_21150"/>
<feature type="transmembrane region" description="Helical" evidence="2">
    <location>
        <begin position="93"/>
        <end position="112"/>
    </location>
</feature>
<keyword evidence="2" id="KW-0812">Transmembrane</keyword>
<name>A0A1C1YZC9_9HYPH</name>
<dbReference type="SUPFAM" id="SSF103473">
    <property type="entry name" value="MFS general substrate transporter"/>
    <property type="match status" value="1"/>
</dbReference>
<gene>
    <name evidence="3" type="ORF">AWJ14_21150</name>
</gene>
<keyword evidence="4" id="KW-1185">Reference proteome</keyword>
<feature type="transmembrane region" description="Helical" evidence="2">
    <location>
        <begin position="54"/>
        <end position="72"/>
    </location>
</feature>
<sequence length="451" mass="47988">MTESRDTRSALPGSPRTLGWPRLLAYALPAIPLAALTLPLYVLVPTFYTETLGLPLASVGFALLVVRIFDAVNDPLIGWAADRFRPRFGRRRALFALSLPLTAISAFMLFWPPTDASIAWLVGWGLMLSLGYTAALIPFSAWGAELATDYHGRSRITGWREGFTLVGTLIAIALPFTIGFDKADGLHGLALLGIVILLALPLFGAFAIIATPEPVEHSKTRLNLASGLTHLVRNKPFLRLIAAFFLNGLANGIPATLFLYFVSARLGLPEARGPLLFLYFLCAVAGVPVATWAARRVGKHRAWCYAMLAACLAFAPAPLLPEGSLIAFAAICVVTGVLLGFDLSLPPAIQADVIDVDTAASGEQRSGIYFAAWSLSTKLSLAGGVGIIFPVLAGFGFDPGTASGAQTGLTALAVAYAWVPICAKLIAIALMWNFPLDEAAQKRLRTSIEAG</sequence>
<dbReference type="InterPro" id="IPR036259">
    <property type="entry name" value="MFS_trans_sf"/>
</dbReference>
<organism evidence="3 4">
    <name type="scientific">Hoeflea olei</name>
    <dbReference type="NCBI Taxonomy" id="1480615"/>
    <lineage>
        <taxon>Bacteria</taxon>
        <taxon>Pseudomonadati</taxon>
        <taxon>Pseudomonadota</taxon>
        <taxon>Alphaproteobacteria</taxon>
        <taxon>Hyphomicrobiales</taxon>
        <taxon>Rhizobiaceae</taxon>
        <taxon>Hoeflea</taxon>
    </lineage>
</organism>
<keyword evidence="2" id="KW-1133">Transmembrane helix</keyword>
<feature type="transmembrane region" description="Helical" evidence="2">
    <location>
        <begin position="325"/>
        <end position="345"/>
    </location>
</feature>
<dbReference type="Proteomes" id="UP000094795">
    <property type="component" value="Unassembled WGS sequence"/>
</dbReference>
<feature type="transmembrane region" description="Helical" evidence="2">
    <location>
        <begin position="186"/>
        <end position="211"/>
    </location>
</feature>
<dbReference type="Pfam" id="PF13347">
    <property type="entry name" value="MFS_2"/>
    <property type="match status" value="1"/>
</dbReference>
<evidence type="ECO:0000256" key="1">
    <source>
        <dbReference type="ARBA" id="ARBA00009617"/>
    </source>
</evidence>
<evidence type="ECO:0000313" key="3">
    <source>
        <dbReference type="EMBL" id="OCW58881.1"/>
    </source>
</evidence>
<proteinExistence type="inferred from homology"/>
<reference evidence="3 4" key="1">
    <citation type="submission" date="2015-12" db="EMBL/GenBank/DDBJ databases">
        <authorList>
            <person name="Shamseldin A."/>
            <person name="Moawad H."/>
            <person name="Abd El-Rahim W.M."/>
            <person name="Sadowsky M.J."/>
        </authorList>
    </citation>
    <scope>NUCLEOTIDE SEQUENCE [LARGE SCALE GENOMIC DNA]</scope>
    <source>
        <strain evidence="3 4">JC234</strain>
    </source>
</reference>
<feature type="transmembrane region" description="Helical" evidence="2">
    <location>
        <begin position="409"/>
        <end position="434"/>
    </location>
</feature>
<dbReference type="RefSeq" id="WP_066175458.1">
    <property type="nucleotide sequence ID" value="NZ_LQZT01000003.1"/>
</dbReference>
<dbReference type="GO" id="GO:0008643">
    <property type="term" value="P:carbohydrate transport"/>
    <property type="evidence" value="ECO:0007669"/>
    <property type="project" value="InterPro"/>
</dbReference>
<keyword evidence="2" id="KW-0472">Membrane</keyword>
<accession>A0A1C1YZC9</accession>
<dbReference type="GO" id="GO:0015293">
    <property type="term" value="F:symporter activity"/>
    <property type="evidence" value="ECO:0007669"/>
    <property type="project" value="InterPro"/>
</dbReference>
<dbReference type="PANTHER" id="PTHR11328">
    <property type="entry name" value="MAJOR FACILITATOR SUPERFAMILY DOMAIN-CONTAINING PROTEIN"/>
    <property type="match status" value="1"/>
</dbReference>
<dbReference type="PANTHER" id="PTHR11328:SF24">
    <property type="entry name" value="MAJOR FACILITATOR SUPERFAMILY (MFS) PROFILE DOMAIN-CONTAINING PROTEIN"/>
    <property type="match status" value="1"/>
</dbReference>
<feature type="transmembrane region" description="Helical" evidence="2">
    <location>
        <begin position="162"/>
        <end position="180"/>
    </location>
</feature>
<feature type="transmembrane region" description="Helical" evidence="2">
    <location>
        <begin position="275"/>
        <end position="295"/>
    </location>
</feature>
<dbReference type="AlphaFoldDB" id="A0A1C1YZC9"/>